<sequence>MTKTEKEVTKGYIINGFKHFTQLATEYFPNHASCSSARKSMREKIDENLSLKSELEKADYTEHTIILSPKMQQIIWAHWGPPLISLPDSCPNESHDA</sequence>
<dbReference type="Proteomes" id="UP000782901">
    <property type="component" value="Unassembled WGS sequence"/>
</dbReference>
<accession>A0A139K9M4</accession>
<gene>
    <name evidence="2" type="ORF">K0H07_18005</name>
    <name evidence="1" type="ORF">KHY35_11745</name>
    <name evidence="3" type="ORF">KQP74_03545</name>
</gene>
<evidence type="ECO:0000313" key="1">
    <source>
        <dbReference type="EMBL" id="MBS5411363.1"/>
    </source>
</evidence>
<reference evidence="3" key="2">
    <citation type="submission" date="2021-06" db="EMBL/GenBank/DDBJ databases">
        <title>Interrogation of the integrated mobile genetic elements in gut-associated Bacteroides with a consensus prediction approach.</title>
        <authorList>
            <person name="Campbell D.E."/>
            <person name="Leigh J.R."/>
            <person name="Kim T."/>
            <person name="England W."/>
            <person name="Whitaker R.J."/>
            <person name="Degnan P.H."/>
        </authorList>
    </citation>
    <scope>NUCLEOTIDE SEQUENCE</scope>
    <source>
        <strain evidence="3">VPI-3443</strain>
    </source>
</reference>
<evidence type="ECO:0000313" key="3">
    <source>
        <dbReference type="EMBL" id="UYU91722.1"/>
    </source>
</evidence>
<dbReference type="Proteomes" id="UP001200544">
    <property type="component" value="Unassembled WGS sequence"/>
</dbReference>
<dbReference type="EMBL" id="JAHYQA010000011">
    <property type="protein sequence ID" value="MCE9239042.1"/>
    <property type="molecule type" value="Genomic_DNA"/>
</dbReference>
<evidence type="ECO:0000313" key="4">
    <source>
        <dbReference type="Proteomes" id="UP000782901"/>
    </source>
</evidence>
<dbReference type="AlphaFoldDB" id="A0A139K9M4"/>
<dbReference type="EMBL" id="JAGZEE010000015">
    <property type="protein sequence ID" value="MBS5411363.1"/>
    <property type="molecule type" value="Genomic_DNA"/>
</dbReference>
<organism evidence="1 4">
    <name type="scientific">Bacteroides thetaiotaomicron</name>
    <dbReference type="NCBI Taxonomy" id="818"/>
    <lineage>
        <taxon>Bacteria</taxon>
        <taxon>Pseudomonadati</taxon>
        <taxon>Bacteroidota</taxon>
        <taxon>Bacteroidia</taxon>
        <taxon>Bacteroidales</taxon>
        <taxon>Bacteroidaceae</taxon>
        <taxon>Bacteroides</taxon>
    </lineage>
</organism>
<protein>
    <submittedName>
        <fullName evidence="1">DUF4248 domain-containing protein</fullName>
    </submittedName>
</protein>
<proteinExistence type="predicted"/>
<dbReference type="Pfam" id="PF14053">
    <property type="entry name" value="DUF4248"/>
    <property type="match status" value="1"/>
</dbReference>
<reference evidence="2" key="3">
    <citation type="submission" date="2021-07" db="EMBL/GenBank/DDBJ databases">
        <title>Comparative genomics of Bacteroides fragilis group isolates reveals species-dependent resistance mechanisms and validates clinical tools for resistance prediction.</title>
        <authorList>
            <person name="Wallace M.J."/>
            <person name="Jean S."/>
            <person name="Wallace M.A."/>
            <person name="Carey-Ann B.D."/>
            <person name="Dantas G."/>
        </authorList>
    </citation>
    <scope>NUCLEOTIDE SEQUENCE</scope>
    <source>
        <strain evidence="2">BJH_160</strain>
    </source>
</reference>
<reference evidence="1" key="1">
    <citation type="submission" date="2021-02" db="EMBL/GenBank/DDBJ databases">
        <title>Infant gut strain persistence is associated with maternal origin, phylogeny, and functional potential including surface adhesion and iron acquisition.</title>
        <authorList>
            <person name="Lou Y.C."/>
        </authorList>
    </citation>
    <scope>NUCLEOTIDE SEQUENCE</scope>
    <source>
        <strain evidence="1">L3_082_243G1_dasL3_082_243G1_maxbin2.maxbin.015s ta_sub</strain>
    </source>
</reference>
<name>A0A139K9M4_BACT4</name>
<dbReference type="EMBL" id="CP083685">
    <property type="protein sequence ID" value="UYU91722.1"/>
    <property type="molecule type" value="Genomic_DNA"/>
</dbReference>
<dbReference type="Proteomes" id="UP001162960">
    <property type="component" value="Chromosome"/>
</dbReference>
<dbReference type="RefSeq" id="WP_048696267.1">
    <property type="nucleotide sequence ID" value="NZ_CAXSTA010000009.1"/>
</dbReference>
<evidence type="ECO:0000313" key="2">
    <source>
        <dbReference type="EMBL" id="MCE9239042.1"/>
    </source>
</evidence>
<dbReference type="InterPro" id="IPR025342">
    <property type="entry name" value="DUF4248"/>
</dbReference>